<dbReference type="SMART" id="SM00349">
    <property type="entry name" value="KRAB"/>
    <property type="match status" value="1"/>
</dbReference>
<dbReference type="CDD" id="cd07765">
    <property type="entry name" value="KRAB_A-box"/>
    <property type="match status" value="1"/>
</dbReference>
<dbReference type="SUPFAM" id="SSF109640">
    <property type="entry name" value="KRAB domain (Kruppel-associated box)"/>
    <property type="match status" value="1"/>
</dbReference>
<dbReference type="GO" id="GO:0006355">
    <property type="term" value="P:regulation of DNA-templated transcription"/>
    <property type="evidence" value="ECO:0007669"/>
    <property type="project" value="InterPro"/>
</dbReference>
<evidence type="ECO:0000313" key="3">
    <source>
        <dbReference type="Proteomes" id="UP000664940"/>
    </source>
</evidence>
<dbReference type="InterPro" id="IPR036051">
    <property type="entry name" value="KRAB_dom_sf"/>
</dbReference>
<feature type="domain" description="KRAB" evidence="1">
    <location>
        <begin position="50"/>
        <end position="121"/>
    </location>
</feature>
<evidence type="ECO:0000313" key="2">
    <source>
        <dbReference type="EMBL" id="KAF6080284.1"/>
    </source>
</evidence>
<reference evidence="2 3" key="1">
    <citation type="journal article" date="2020" name="Nature">
        <title>Six reference-quality genomes reveal evolution of bat adaptations.</title>
        <authorList>
            <person name="Jebb D."/>
            <person name="Huang Z."/>
            <person name="Pippel M."/>
            <person name="Hughes G.M."/>
            <person name="Lavrichenko K."/>
            <person name="Devanna P."/>
            <person name="Winkler S."/>
            <person name="Jermiin L.S."/>
            <person name="Skirmuntt E.C."/>
            <person name="Katzourakis A."/>
            <person name="Burkitt-Gray L."/>
            <person name="Ray D.A."/>
            <person name="Sullivan K.A.M."/>
            <person name="Roscito J.G."/>
            <person name="Kirilenko B.M."/>
            <person name="Davalos L.M."/>
            <person name="Corthals A.P."/>
            <person name="Power M.L."/>
            <person name="Jones G."/>
            <person name="Ransome R.D."/>
            <person name="Dechmann D.K.N."/>
            <person name="Locatelli A.G."/>
            <person name="Puechmaille S.J."/>
            <person name="Fedrigo O."/>
            <person name="Jarvis E.D."/>
            <person name="Hiller M."/>
            <person name="Vernes S.C."/>
            <person name="Myers E.W."/>
            <person name="Teeling E.C."/>
        </authorList>
    </citation>
    <scope>NUCLEOTIDE SEQUENCE [LARGE SCALE GENOMIC DNA]</scope>
    <source>
        <strain evidence="2">Bat1K_MPI-CBG_1</strain>
    </source>
</reference>
<dbReference type="AlphaFoldDB" id="A0A834DHM7"/>
<dbReference type="Pfam" id="PF01352">
    <property type="entry name" value="KRAB"/>
    <property type="match status" value="1"/>
</dbReference>
<dbReference type="EMBL" id="JABVXQ010000014">
    <property type="protein sequence ID" value="KAF6080284.1"/>
    <property type="molecule type" value="Genomic_DNA"/>
</dbReference>
<dbReference type="Proteomes" id="UP000664940">
    <property type="component" value="Unassembled WGS sequence"/>
</dbReference>
<dbReference type="PANTHER" id="PTHR23232:SF158">
    <property type="entry name" value="KRAB DOMAIN-CONTAINING PROTEIN 5"/>
    <property type="match status" value="1"/>
</dbReference>
<dbReference type="InterPro" id="IPR001909">
    <property type="entry name" value="KRAB"/>
</dbReference>
<dbReference type="PANTHER" id="PTHR23232">
    <property type="entry name" value="KRAB DOMAIN C2H2 ZINC FINGER"/>
    <property type="match status" value="1"/>
</dbReference>
<organism evidence="2 3">
    <name type="scientific">Phyllostomus discolor</name>
    <name type="common">pale spear-nosed bat</name>
    <dbReference type="NCBI Taxonomy" id="89673"/>
    <lineage>
        <taxon>Eukaryota</taxon>
        <taxon>Metazoa</taxon>
        <taxon>Chordata</taxon>
        <taxon>Craniata</taxon>
        <taxon>Vertebrata</taxon>
        <taxon>Euteleostomi</taxon>
        <taxon>Mammalia</taxon>
        <taxon>Eutheria</taxon>
        <taxon>Laurasiatheria</taxon>
        <taxon>Chiroptera</taxon>
        <taxon>Yangochiroptera</taxon>
        <taxon>Phyllostomidae</taxon>
        <taxon>Phyllostominae</taxon>
        <taxon>Phyllostomus</taxon>
    </lineage>
</organism>
<dbReference type="InterPro" id="IPR050169">
    <property type="entry name" value="Krueppel_C2H2_ZnF"/>
</dbReference>
<name>A0A834DHM7_9CHIR</name>
<dbReference type="Gene3D" id="6.10.140.140">
    <property type="match status" value="1"/>
</dbReference>
<dbReference type="PROSITE" id="PS50805">
    <property type="entry name" value="KRAB"/>
    <property type="match status" value="1"/>
</dbReference>
<protein>
    <submittedName>
        <fullName evidence="2">Zinc finger protein 724</fullName>
    </submittedName>
</protein>
<accession>A0A834DHM7</accession>
<comment type="caution">
    <text evidence="2">The sequence shown here is derived from an EMBL/GenBank/DDBJ whole genome shotgun (WGS) entry which is preliminary data.</text>
</comment>
<sequence length="179" mass="20433">MSVLDVDEGAVQMLLKVHPQNAYMAPQHIITREKNPKQDKDTMAAAQGLLTFKDVSIDFSQEEWECLGPAQRKLYMDVILENYRNLVSLGLVDSKPYLVTFLEQMKECWDMQRKKLISAHPALSSENNQALLRNSGMEDLFSKIMLVFVPAGITQWIERWPEKQKVTGWTPSWGACLGC</sequence>
<gene>
    <name evidence="2" type="ORF">HJG60_020951</name>
</gene>
<evidence type="ECO:0000259" key="1">
    <source>
        <dbReference type="PROSITE" id="PS50805"/>
    </source>
</evidence>
<proteinExistence type="predicted"/>